<dbReference type="RefSeq" id="WP_344428386.1">
    <property type="nucleotide sequence ID" value="NZ_BAAANN010000034.1"/>
</dbReference>
<dbReference type="PANTHER" id="PTHR30055:SF149">
    <property type="entry name" value="TETR-FAMILY TRANSCRIPTIONAL REGULATOR"/>
    <property type="match status" value="1"/>
</dbReference>
<name>A0ABP5DLI9_9PSEU</name>
<dbReference type="InterPro" id="IPR009057">
    <property type="entry name" value="Homeodomain-like_sf"/>
</dbReference>
<evidence type="ECO:0000313" key="6">
    <source>
        <dbReference type="EMBL" id="GAA1981131.1"/>
    </source>
</evidence>
<feature type="DNA-binding region" description="H-T-H motif" evidence="4">
    <location>
        <begin position="32"/>
        <end position="51"/>
    </location>
</feature>
<comment type="caution">
    <text evidence="6">The sequence shown here is derived from an EMBL/GenBank/DDBJ whole genome shotgun (WGS) entry which is preliminary data.</text>
</comment>
<dbReference type="PRINTS" id="PR00455">
    <property type="entry name" value="HTHTETR"/>
</dbReference>
<evidence type="ECO:0000313" key="7">
    <source>
        <dbReference type="Proteomes" id="UP001501116"/>
    </source>
</evidence>
<evidence type="ECO:0000256" key="4">
    <source>
        <dbReference type="PROSITE-ProRule" id="PRU00335"/>
    </source>
</evidence>
<dbReference type="PANTHER" id="PTHR30055">
    <property type="entry name" value="HTH-TYPE TRANSCRIPTIONAL REGULATOR RUTR"/>
    <property type="match status" value="1"/>
</dbReference>
<accession>A0ABP5DLI9</accession>
<proteinExistence type="predicted"/>
<dbReference type="InterPro" id="IPR011075">
    <property type="entry name" value="TetR_C"/>
</dbReference>
<keyword evidence="1" id="KW-0805">Transcription regulation</keyword>
<protein>
    <submittedName>
        <fullName evidence="6">TetR/AcrR family transcriptional regulator</fullName>
    </submittedName>
</protein>
<dbReference type="PROSITE" id="PS50977">
    <property type="entry name" value="HTH_TETR_2"/>
    <property type="match status" value="1"/>
</dbReference>
<dbReference type="EMBL" id="BAAANN010000034">
    <property type="protein sequence ID" value="GAA1981131.1"/>
    <property type="molecule type" value="Genomic_DNA"/>
</dbReference>
<keyword evidence="7" id="KW-1185">Reference proteome</keyword>
<evidence type="ECO:0000256" key="1">
    <source>
        <dbReference type="ARBA" id="ARBA00023015"/>
    </source>
</evidence>
<dbReference type="Proteomes" id="UP001501116">
    <property type="component" value="Unassembled WGS sequence"/>
</dbReference>
<dbReference type="Pfam" id="PF16859">
    <property type="entry name" value="TetR_C_11"/>
    <property type="match status" value="1"/>
</dbReference>
<gene>
    <name evidence="6" type="ORF">GCM10009754_67330</name>
</gene>
<dbReference type="Gene3D" id="1.10.357.10">
    <property type="entry name" value="Tetracycline Repressor, domain 2"/>
    <property type="match status" value="1"/>
</dbReference>
<keyword evidence="2 4" id="KW-0238">DNA-binding</keyword>
<dbReference type="InterPro" id="IPR050109">
    <property type="entry name" value="HTH-type_TetR-like_transc_reg"/>
</dbReference>
<dbReference type="SUPFAM" id="SSF48498">
    <property type="entry name" value="Tetracyclin repressor-like, C-terminal domain"/>
    <property type="match status" value="1"/>
</dbReference>
<feature type="domain" description="HTH tetR-type" evidence="5">
    <location>
        <begin position="9"/>
        <end position="69"/>
    </location>
</feature>
<organism evidence="6 7">
    <name type="scientific">Amycolatopsis minnesotensis</name>
    <dbReference type="NCBI Taxonomy" id="337894"/>
    <lineage>
        <taxon>Bacteria</taxon>
        <taxon>Bacillati</taxon>
        <taxon>Actinomycetota</taxon>
        <taxon>Actinomycetes</taxon>
        <taxon>Pseudonocardiales</taxon>
        <taxon>Pseudonocardiaceae</taxon>
        <taxon>Amycolatopsis</taxon>
    </lineage>
</organism>
<dbReference type="SUPFAM" id="SSF46689">
    <property type="entry name" value="Homeodomain-like"/>
    <property type="match status" value="1"/>
</dbReference>
<sequence length="189" mass="21276">MPPRLRLPADREDRILADALDLIIEHGFHRVTIDAVAARSGASKATLYRHWASKEELLVSAVRRQSSMPFDVPDHGVFRDDVLFALRLASRWLAANGEVFRSLIDAGRRDQAIEREIERQIVEPHDAMWTNLVARWRGRDGIGGAVDLAWLHDLCEGLLLRQLAVTAPPPTDDELVRFTDEVLVPAFTA</sequence>
<dbReference type="InterPro" id="IPR001647">
    <property type="entry name" value="HTH_TetR"/>
</dbReference>
<reference evidence="7" key="1">
    <citation type="journal article" date="2019" name="Int. J. Syst. Evol. Microbiol.">
        <title>The Global Catalogue of Microorganisms (GCM) 10K type strain sequencing project: providing services to taxonomists for standard genome sequencing and annotation.</title>
        <authorList>
            <consortium name="The Broad Institute Genomics Platform"/>
            <consortium name="The Broad Institute Genome Sequencing Center for Infectious Disease"/>
            <person name="Wu L."/>
            <person name="Ma J."/>
        </authorList>
    </citation>
    <scope>NUCLEOTIDE SEQUENCE [LARGE SCALE GENOMIC DNA]</scope>
    <source>
        <strain evidence="7">JCM 14545</strain>
    </source>
</reference>
<dbReference type="InterPro" id="IPR023772">
    <property type="entry name" value="DNA-bd_HTH_TetR-type_CS"/>
</dbReference>
<keyword evidence="3" id="KW-0804">Transcription</keyword>
<evidence type="ECO:0000256" key="2">
    <source>
        <dbReference type="ARBA" id="ARBA00023125"/>
    </source>
</evidence>
<dbReference type="PROSITE" id="PS01081">
    <property type="entry name" value="HTH_TETR_1"/>
    <property type="match status" value="1"/>
</dbReference>
<dbReference type="Pfam" id="PF00440">
    <property type="entry name" value="TetR_N"/>
    <property type="match status" value="1"/>
</dbReference>
<evidence type="ECO:0000259" key="5">
    <source>
        <dbReference type="PROSITE" id="PS50977"/>
    </source>
</evidence>
<evidence type="ECO:0000256" key="3">
    <source>
        <dbReference type="ARBA" id="ARBA00023163"/>
    </source>
</evidence>
<dbReference type="Gene3D" id="1.10.10.60">
    <property type="entry name" value="Homeodomain-like"/>
    <property type="match status" value="1"/>
</dbReference>
<dbReference type="InterPro" id="IPR036271">
    <property type="entry name" value="Tet_transcr_reg_TetR-rel_C_sf"/>
</dbReference>